<keyword evidence="9 13" id="KW-0408">Iron</keyword>
<comment type="similarity">
    <text evidence="4">Belongs to the biopterin-dependent aromatic amino acid hydroxylase family.</text>
</comment>
<evidence type="ECO:0000256" key="6">
    <source>
        <dbReference type="ARBA" id="ARBA00020276"/>
    </source>
</evidence>
<dbReference type="UniPathway" id="UPA00139">
    <property type="reaction ID" value="UER00337"/>
</dbReference>
<feature type="domain" description="Biopterin-dependent aromatic amino acid hydroxylase family profile" evidence="15">
    <location>
        <begin position="1"/>
        <end position="302"/>
    </location>
</feature>
<dbReference type="EC" id="1.14.16.1" evidence="5"/>
<evidence type="ECO:0000256" key="7">
    <source>
        <dbReference type="ARBA" id="ARBA00022723"/>
    </source>
</evidence>
<feature type="binding site" evidence="13">
    <location>
        <position position="188"/>
    </location>
    <ligand>
        <name>Fe cation</name>
        <dbReference type="ChEBI" id="CHEBI:24875"/>
    </ligand>
</feature>
<keyword evidence="11" id="KW-0585">Phenylalanine catabolism</keyword>
<dbReference type="InterPro" id="IPR019774">
    <property type="entry name" value="Aromatic-AA_hydroxylase_C"/>
</dbReference>
<comment type="cofactor">
    <cofactor evidence="2 13">
        <name>Fe(2+)</name>
        <dbReference type="ChEBI" id="CHEBI:29033"/>
    </cofactor>
</comment>
<dbReference type="PANTHER" id="PTHR11473">
    <property type="entry name" value="AROMATIC AMINO ACID HYDROXYLASE"/>
    <property type="match status" value="1"/>
</dbReference>
<evidence type="ECO:0000256" key="14">
    <source>
        <dbReference type="SAM" id="MobiDB-lite"/>
    </source>
</evidence>
<keyword evidence="8 16" id="KW-0560">Oxidoreductase</keyword>
<keyword evidence="7 13" id="KW-0479">Metal-binding</keyword>
<evidence type="ECO:0000256" key="12">
    <source>
        <dbReference type="ARBA" id="ARBA00029922"/>
    </source>
</evidence>
<dbReference type="PANTHER" id="PTHR11473:SF24">
    <property type="entry name" value="PHENYLALANINE-4-HYDROXYLASE"/>
    <property type="match status" value="1"/>
</dbReference>
<feature type="binding site" evidence="13">
    <location>
        <position position="142"/>
    </location>
    <ligand>
        <name>Fe cation</name>
        <dbReference type="ChEBI" id="CHEBI:24875"/>
    </ligand>
</feature>
<dbReference type="Pfam" id="PF00351">
    <property type="entry name" value="Biopterin_H"/>
    <property type="match status" value="1"/>
</dbReference>
<name>A0A643FFF9_IDEDE</name>
<gene>
    <name evidence="16" type="ORF">F7Q92_03770</name>
</gene>
<evidence type="ECO:0000256" key="5">
    <source>
        <dbReference type="ARBA" id="ARBA00011995"/>
    </source>
</evidence>
<dbReference type="AlphaFoldDB" id="A0A643FFF9"/>
<dbReference type="NCBIfam" id="TIGR01267">
    <property type="entry name" value="Phe4hydrox_mono"/>
    <property type="match status" value="1"/>
</dbReference>
<comment type="catalytic activity">
    <reaction evidence="1">
        <text>(6R)-L-erythro-5,6,7,8-tetrahydrobiopterin + L-phenylalanine + O2 = (4aS,6R)-4a-hydroxy-L-erythro-5,6,7,8-tetrahydrobiopterin + L-tyrosine</text>
        <dbReference type="Rhea" id="RHEA:20273"/>
        <dbReference type="ChEBI" id="CHEBI:15379"/>
        <dbReference type="ChEBI" id="CHEBI:15642"/>
        <dbReference type="ChEBI" id="CHEBI:58095"/>
        <dbReference type="ChEBI" id="CHEBI:58315"/>
        <dbReference type="ChEBI" id="CHEBI:59560"/>
        <dbReference type="EC" id="1.14.16.1"/>
    </reaction>
</comment>
<dbReference type="SUPFAM" id="SSF56534">
    <property type="entry name" value="Aromatic aminoacid monoxygenases, catalytic and oligomerization domains"/>
    <property type="match status" value="1"/>
</dbReference>
<reference evidence="16 17" key="1">
    <citation type="submission" date="2019-09" db="EMBL/GenBank/DDBJ databases">
        <title>Draft genome sequences of 48 bacterial type strains from the CCUG.</title>
        <authorList>
            <person name="Tunovic T."/>
            <person name="Pineiro-Iglesias B."/>
            <person name="Unosson C."/>
            <person name="Inganas E."/>
            <person name="Ohlen M."/>
            <person name="Cardew S."/>
            <person name="Jensie-Markopoulos S."/>
            <person name="Salva-Serra F."/>
            <person name="Jaen-Luchoro D."/>
            <person name="Karlsson R."/>
            <person name="Svensson-Stadler L."/>
            <person name="Chun J."/>
            <person name="Moore E."/>
        </authorList>
    </citation>
    <scope>NUCLEOTIDE SEQUENCE [LARGE SCALE GENOMIC DNA]</scope>
    <source>
        <strain evidence="16 17">CCUG 30977</strain>
    </source>
</reference>
<dbReference type="PROSITE" id="PS51410">
    <property type="entry name" value="BH4_AAA_HYDROXYL_2"/>
    <property type="match status" value="1"/>
</dbReference>
<evidence type="ECO:0000256" key="9">
    <source>
        <dbReference type="ARBA" id="ARBA00023004"/>
    </source>
</evidence>
<evidence type="ECO:0000256" key="1">
    <source>
        <dbReference type="ARBA" id="ARBA00001060"/>
    </source>
</evidence>
<evidence type="ECO:0000256" key="8">
    <source>
        <dbReference type="ARBA" id="ARBA00023002"/>
    </source>
</evidence>
<dbReference type="PRINTS" id="PR00372">
    <property type="entry name" value="FYWHYDRXLASE"/>
</dbReference>
<dbReference type="GO" id="GO:0004505">
    <property type="term" value="F:phenylalanine 4-monooxygenase activity"/>
    <property type="evidence" value="ECO:0007669"/>
    <property type="project" value="UniProtKB-EC"/>
</dbReference>
<sequence length="302" mass="34045">MKTQLPPVRPEPPTLHGLAAGEAGRPHSADWTIPQDWAAYTPAEHATWATLFERQCRLLPGRACDAFLKGLDALPIAPDRIPDFEALSEVLMKATGWQVVAVPGLVPDEVFFDHLAHRRFPSGQFIRRADQLDYLQEPDVFHDVFGHVPMLMNPVMADYMQAYGVGGLRAQRLGMLAELARVYWYTVEFGLVMQPEGLRLYGAGIASSYSESRFCLDDPSPHRVRFVLERVMRTRYRIDDFQECYFVLQDLDELLALARVDFGPVYAQVAGAQTFEPGALQPGDTVLHRGTGAYHRDRRPPH</sequence>
<evidence type="ECO:0000259" key="15">
    <source>
        <dbReference type="PROSITE" id="PS51410"/>
    </source>
</evidence>
<keyword evidence="17" id="KW-1185">Reference proteome</keyword>
<organism evidence="16 17">
    <name type="scientific">Ideonella dechloratans</name>
    <dbReference type="NCBI Taxonomy" id="36863"/>
    <lineage>
        <taxon>Bacteria</taxon>
        <taxon>Pseudomonadati</taxon>
        <taxon>Pseudomonadota</taxon>
        <taxon>Betaproteobacteria</taxon>
        <taxon>Burkholderiales</taxon>
        <taxon>Sphaerotilaceae</taxon>
        <taxon>Ideonella</taxon>
    </lineage>
</organism>
<dbReference type="Gene3D" id="1.10.800.10">
    <property type="entry name" value="Aromatic amino acid hydroxylase"/>
    <property type="match status" value="1"/>
</dbReference>
<evidence type="ECO:0000256" key="4">
    <source>
        <dbReference type="ARBA" id="ARBA00009712"/>
    </source>
</evidence>
<comment type="pathway">
    <text evidence="3">Amino-acid degradation; L-phenylalanine degradation; acetoacetate and fumarate from L-phenylalanine: step 1/6.</text>
</comment>
<dbReference type="InterPro" id="IPR036951">
    <property type="entry name" value="ArAA_hydroxylase_sf"/>
</dbReference>
<evidence type="ECO:0000256" key="2">
    <source>
        <dbReference type="ARBA" id="ARBA00001954"/>
    </source>
</evidence>
<dbReference type="OrthoDB" id="9780502at2"/>
<evidence type="ECO:0000256" key="11">
    <source>
        <dbReference type="ARBA" id="ARBA00023232"/>
    </source>
</evidence>
<dbReference type="EMBL" id="VZPB01000006">
    <property type="protein sequence ID" value="KAB0584345.1"/>
    <property type="molecule type" value="Genomic_DNA"/>
</dbReference>
<dbReference type="GO" id="GO:0005506">
    <property type="term" value="F:iron ion binding"/>
    <property type="evidence" value="ECO:0007669"/>
    <property type="project" value="InterPro"/>
</dbReference>
<comment type="caution">
    <text evidence="16">The sequence shown here is derived from an EMBL/GenBank/DDBJ whole genome shotgun (WGS) entry which is preliminary data.</text>
</comment>
<dbReference type="InterPro" id="IPR005960">
    <property type="entry name" value="Phe-4-hydroxylase_mono"/>
</dbReference>
<feature type="binding site" evidence="13">
    <location>
        <position position="147"/>
    </location>
    <ligand>
        <name>Fe cation</name>
        <dbReference type="ChEBI" id="CHEBI:24875"/>
    </ligand>
</feature>
<feature type="region of interest" description="Disordered" evidence="14">
    <location>
        <begin position="1"/>
        <end position="24"/>
    </location>
</feature>
<dbReference type="InterPro" id="IPR001273">
    <property type="entry name" value="ArAA_hydroxylase"/>
</dbReference>
<evidence type="ECO:0000256" key="3">
    <source>
        <dbReference type="ARBA" id="ARBA00005088"/>
    </source>
</evidence>
<evidence type="ECO:0000313" key="17">
    <source>
        <dbReference type="Proteomes" id="UP000430120"/>
    </source>
</evidence>
<dbReference type="PROSITE" id="PS00367">
    <property type="entry name" value="BH4_AAA_HYDROXYL_1"/>
    <property type="match status" value="1"/>
</dbReference>
<dbReference type="GO" id="GO:0006559">
    <property type="term" value="P:L-phenylalanine catabolic process"/>
    <property type="evidence" value="ECO:0007669"/>
    <property type="project" value="UniProtKB-UniPathway"/>
</dbReference>
<keyword evidence="10 16" id="KW-0503">Monooxygenase</keyword>
<dbReference type="InterPro" id="IPR036329">
    <property type="entry name" value="Aro-AA_hydroxylase_C_sf"/>
</dbReference>
<proteinExistence type="inferred from homology"/>
<dbReference type="CDD" id="cd03348">
    <property type="entry name" value="pro_PheOH"/>
    <property type="match status" value="1"/>
</dbReference>
<evidence type="ECO:0000256" key="13">
    <source>
        <dbReference type="PIRSR" id="PIRSR601273-2"/>
    </source>
</evidence>
<evidence type="ECO:0000313" key="16">
    <source>
        <dbReference type="EMBL" id="KAB0584345.1"/>
    </source>
</evidence>
<evidence type="ECO:0000256" key="10">
    <source>
        <dbReference type="ARBA" id="ARBA00023033"/>
    </source>
</evidence>
<protein>
    <recommendedName>
        <fullName evidence="6">Phenylalanine-4-hydroxylase</fullName>
        <ecNumber evidence="5">1.14.16.1</ecNumber>
    </recommendedName>
    <alternativeName>
        <fullName evidence="12">Phe-4-monooxygenase</fullName>
    </alternativeName>
</protein>
<dbReference type="NCBIfam" id="NF008877">
    <property type="entry name" value="PRK11913.1-2"/>
    <property type="match status" value="1"/>
</dbReference>
<dbReference type="InterPro" id="IPR018301">
    <property type="entry name" value="ArAA_hydroxylase_Fe/CU_BS"/>
</dbReference>
<dbReference type="RefSeq" id="WP_151122626.1">
    <property type="nucleotide sequence ID" value="NZ_CP088081.1"/>
</dbReference>
<accession>A0A643FFF9</accession>
<dbReference type="Proteomes" id="UP000430120">
    <property type="component" value="Unassembled WGS sequence"/>
</dbReference>